<dbReference type="GO" id="GO:0006882">
    <property type="term" value="P:intracellular zinc ion homeostasis"/>
    <property type="evidence" value="ECO:0007669"/>
    <property type="project" value="TreeGrafter"/>
</dbReference>
<keyword evidence="2 5" id="KW-0812">Transmembrane</keyword>
<dbReference type="PANTHER" id="PTHR16950:SF16">
    <property type="entry name" value="ZINC TRANSPORTER ZIP13"/>
    <property type="match status" value="1"/>
</dbReference>
<dbReference type="GO" id="GO:0016020">
    <property type="term" value="C:membrane"/>
    <property type="evidence" value="ECO:0007669"/>
    <property type="project" value="UniProtKB-SubCell"/>
</dbReference>
<sequence length="252" mass="28233">MWLKAIISSIGVSLIAFAGLLTLSIKKEWLERVSFILVAIAAGTFLGDAFFHILPESIELSGQGELKDLFLFVLAGIVLFFALEEVIHWHHHMKDIGNEEEREHHHTKPIIFTNLVGDGFHNFLDGVAIAASFSISNEVGIATVLAIVLHEIPQEFADFGILIYSGMRRSRALFWNMISGLLSIVGVIFFLAFESLFDSIEKYILAFIAGVFIYIAATDLFPEIHNNKRVDFLQIFFVIIGISVMYALTLLE</sequence>
<reference evidence="6 7" key="1">
    <citation type="journal article" date="2015" name="Nature">
        <title>rRNA introns, odd ribosomes, and small enigmatic genomes across a large radiation of phyla.</title>
        <authorList>
            <person name="Brown C.T."/>
            <person name="Hug L.A."/>
            <person name="Thomas B.C."/>
            <person name="Sharon I."/>
            <person name="Castelle C.J."/>
            <person name="Singh A."/>
            <person name="Wilkins M.J."/>
            <person name="Williams K.H."/>
            <person name="Banfield J.F."/>
        </authorList>
    </citation>
    <scope>NUCLEOTIDE SEQUENCE [LARGE SCALE GENOMIC DNA]</scope>
</reference>
<keyword evidence="3 5" id="KW-1133">Transmembrane helix</keyword>
<feature type="transmembrane region" description="Helical" evidence="5">
    <location>
        <begin position="6"/>
        <end position="23"/>
    </location>
</feature>
<dbReference type="EMBL" id="LBTH01000014">
    <property type="protein sequence ID" value="KKQ35870.1"/>
    <property type="molecule type" value="Genomic_DNA"/>
</dbReference>
<dbReference type="Pfam" id="PF02535">
    <property type="entry name" value="Zip"/>
    <property type="match status" value="1"/>
</dbReference>
<protein>
    <recommendedName>
        <fullName evidence="8">Zinc/iron permease</fullName>
    </recommendedName>
</protein>
<evidence type="ECO:0000256" key="3">
    <source>
        <dbReference type="ARBA" id="ARBA00022989"/>
    </source>
</evidence>
<organism evidence="6 7">
    <name type="scientific">candidate division WS6 bacterium GW2011_GWA2_37_6</name>
    <dbReference type="NCBI Taxonomy" id="1619087"/>
    <lineage>
        <taxon>Bacteria</taxon>
        <taxon>Candidatus Dojkabacteria</taxon>
    </lineage>
</organism>
<evidence type="ECO:0000256" key="4">
    <source>
        <dbReference type="ARBA" id="ARBA00023136"/>
    </source>
</evidence>
<evidence type="ECO:0000256" key="1">
    <source>
        <dbReference type="ARBA" id="ARBA00004141"/>
    </source>
</evidence>
<feature type="transmembrane region" description="Helical" evidence="5">
    <location>
        <begin position="233"/>
        <end position="251"/>
    </location>
</feature>
<name>A0A0G0HBG0_9BACT</name>
<evidence type="ECO:0000313" key="7">
    <source>
        <dbReference type="Proteomes" id="UP000034852"/>
    </source>
</evidence>
<accession>A0A0G0HBG0</accession>
<proteinExistence type="predicted"/>
<feature type="transmembrane region" description="Helical" evidence="5">
    <location>
        <begin position="173"/>
        <end position="197"/>
    </location>
</feature>
<evidence type="ECO:0008006" key="8">
    <source>
        <dbReference type="Google" id="ProtNLM"/>
    </source>
</evidence>
<gene>
    <name evidence="6" type="ORF">US52_C0014G0015</name>
</gene>
<dbReference type="AlphaFoldDB" id="A0A0G0HBG0"/>
<feature type="transmembrane region" description="Helical" evidence="5">
    <location>
        <begin position="35"/>
        <end position="54"/>
    </location>
</feature>
<evidence type="ECO:0000256" key="2">
    <source>
        <dbReference type="ARBA" id="ARBA00022692"/>
    </source>
</evidence>
<feature type="transmembrane region" description="Helical" evidence="5">
    <location>
        <begin position="203"/>
        <end position="221"/>
    </location>
</feature>
<evidence type="ECO:0000256" key="5">
    <source>
        <dbReference type="SAM" id="Phobius"/>
    </source>
</evidence>
<dbReference type="Proteomes" id="UP000034852">
    <property type="component" value="Unassembled WGS sequence"/>
</dbReference>
<dbReference type="GO" id="GO:0005385">
    <property type="term" value="F:zinc ion transmembrane transporter activity"/>
    <property type="evidence" value="ECO:0007669"/>
    <property type="project" value="TreeGrafter"/>
</dbReference>
<comment type="caution">
    <text evidence="6">The sequence shown here is derived from an EMBL/GenBank/DDBJ whole genome shotgun (WGS) entry which is preliminary data.</text>
</comment>
<keyword evidence="4 5" id="KW-0472">Membrane</keyword>
<dbReference type="PANTHER" id="PTHR16950">
    <property type="entry name" value="ZINC TRANSPORTER SLC39A7 HISTIDINE-RICH MEMBRANE PROTEIN KE4"/>
    <property type="match status" value="1"/>
</dbReference>
<dbReference type="InterPro" id="IPR003689">
    <property type="entry name" value="ZIP"/>
</dbReference>
<comment type="subcellular location">
    <subcellularLocation>
        <location evidence="1">Membrane</location>
        <topology evidence="1">Multi-pass membrane protein</topology>
    </subcellularLocation>
</comment>
<evidence type="ECO:0000313" key="6">
    <source>
        <dbReference type="EMBL" id="KKQ35870.1"/>
    </source>
</evidence>
<feature type="transmembrane region" description="Helical" evidence="5">
    <location>
        <begin position="69"/>
        <end position="87"/>
    </location>
</feature>